<feature type="compositionally biased region" description="Acidic residues" evidence="1">
    <location>
        <begin position="138"/>
        <end position="190"/>
    </location>
</feature>
<protein>
    <submittedName>
        <fullName evidence="2">Uncharacterized protein</fullName>
    </submittedName>
</protein>
<name>A0A1I1GM04_NATHA</name>
<organism evidence="2 3">
    <name type="scientific">Natronobacterium haloterrestre</name>
    <name type="common">Halobiforma haloterrestris</name>
    <dbReference type="NCBI Taxonomy" id="148448"/>
    <lineage>
        <taxon>Archaea</taxon>
        <taxon>Methanobacteriati</taxon>
        <taxon>Methanobacteriota</taxon>
        <taxon>Stenosarchaea group</taxon>
        <taxon>Halobacteria</taxon>
        <taxon>Halobacteriales</taxon>
        <taxon>Natrialbaceae</taxon>
        <taxon>Natronobacterium</taxon>
    </lineage>
</organism>
<feature type="compositionally biased region" description="Acidic residues" evidence="1">
    <location>
        <begin position="227"/>
        <end position="255"/>
    </location>
</feature>
<dbReference type="EMBL" id="FOKW01000004">
    <property type="protein sequence ID" value="SFC10160.1"/>
    <property type="molecule type" value="Genomic_DNA"/>
</dbReference>
<evidence type="ECO:0000256" key="1">
    <source>
        <dbReference type="SAM" id="MobiDB-lite"/>
    </source>
</evidence>
<accession>A0A1I1GM04</accession>
<dbReference type="AlphaFoldDB" id="A0A1I1GM04"/>
<gene>
    <name evidence="2" type="ORF">SAMN05444422_104271</name>
</gene>
<proteinExistence type="predicted"/>
<sequence length="261" mass="27357">MVPVTDGTDLKGMIADEVSNQVGVGDLLGDGSIEDEVDAGEIGAAVGRQFGESLGREIGASIGRNVHEALATELAGTEEDAEGDEHEGEGEGDDETGEPLRTTVTTAVRDGVSEAFEDSSVREPLESVADSATGETDLLGEEAAEEEAAGEGAEPDEPEQPTEEAEEPTETDEDEGEAEAEDGPSADELEDLRRETLEDFLGVMSYEDLQSVAKDVDVKANLSREEMTEEIIEAVTGEESEGSDGDDGDDEEEADATANAE</sequence>
<feature type="region of interest" description="Disordered" evidence="1">
    <location>
        <begin position="70"/>
        <end position="194"/>
    </location>
</feature>
<evidence type="ECO:0000313" key="2">
    <source>
        <dbReference type="EMBL" id="SFC10160.1"/>
    </source>
</evidence>
<keyword evidence="3" id="KW-1185">Reference proteome</keyword>
<reference evidence="3" key="1">
    <citation type="submission" date="2016-10" db="EMBL/GenBank/DDBJ databases">
        <authorList>
            <person name="Varghese N."/>
            <person name="Submissions S."/>
        </authorList>
    </citation>
    <scope>NUCLEOTIDE SEQUENCE [LARGE SCALE GENOMIC DNA]</scope>
    <source>
        <strain evidence="3">DSM 13078</strain>
    </source>
</reference>
<feature type="compositionally biased region" description="Acidic residues" evidence="1">
    <location>
        <begin position="76"/>
        <end position="97"/>
    </location>
</feature>
<evidence type="ECO:0000313" key="3">
    <source>
        <dbReference type="Proteomes" id="UP000199161"/>
    </source>
</evidence>
<feature type="region of interest" description="Disordered" evidence="1">
    <location>
        <begin position="225"/>
        <end position="261"/>
    </location>
</feature>
<dbReference type="Proteomes" id="UP000199161">
    <property type="component" value="Unassembled WGS sequence"/>
</dbReference>